<dbReference type="Proteomes" id="UP000266188">
    <property type="component" value="Unassembled WGS sequence"/>
</dbReference>
<sequence>MLFDPSLDVLSGVNDLANLTRYFSDFPPESTEQKWLSMSTQPVLEASYQFFLVVADVTKLARIARPLNESETRTLIYLQKNILRWEEDTCGDPGKMLYVLAMRILLLKVDLALPNVNVTEEMQRLLQQGLDIIRSLDVRKFLLGYLLWPLAVLGTITVDDNDRNIVENKISLLAQTRHGQAVRAQRRLEAIWASRDGDKETTMLGRLRMLVEGI</sequence>
<dbReference type="AlphaFoldDB" id="A0A3A3A6F4"/>
<keyword evidence="2" id="KW-1185">Reference proteome</keyword>
<evidence type="ECO:0000313" key="2">
    <source>
        <dbReference type="Proteomes" id="UP000266188"/>
    </source>
</evidence>
<dbReference type="EMBL" id="MVGC01000063">
    <property type="protein sequence ID" value="RJE24941.1"/>
    <property type="molecule type" value="Genomic_DNA"/>
</dbReference>
<reference evidence="2" key="1">
    <citation type="submission" date="2017-02" db="EMBL/GenBank/DDBJ databases">
        <authorList>
            <person name="Tafer H."/>
            <person name="Lopandic K."/>
        </authorList>
    </citation>
    <scope>NUCLEOTIDE SEQUENCE [LARGE SCALE GENOMIC DNA]</scope>
    <source>
        <strain evidence="2">CBS 366.77</strain>
    </source>
</reference>
<accession>A0A3A3A6F4</accession>
<evidence type="ECO:0000313" key="1">
    <source>
        <dbReference type="EMBL" id="RJE24941.1"/>
    </source>
</evidence>
<comment type="caution">
    <text evidence="1">The sequence shown here is derived from an EMBL/GenBank/DDBJ whole genome shotgun (WGS) entry which is preliminary data.</text>
</comment>
<proteinExistence type="predicted"/>
<gene>
    <name evidence="1" type="ORF">PHISCL_02705</name>
</gene>
<organism evidence="1 2">
    <name type="scientific">Aspergillus sclerotialis</name>
    <dbReference type="NCBI Taxonomy" id="2070753"/>
    <lineage>
        <taxon>Eukaryota</taxon>
        <taxon>Fungi</taxon>
        <taxon>Dikarya</taxon>
        <taxon>Ascomycota</taxon>
        <taxon>Pezizomycotina</taxon>
        <taxon>Eurotiomycetes</taxon>
        <taxon>Eurotiomycetidae</taxon>
        <taxon>Eurotiales</taxon>
        <taxon>Aspergillaceae</taxon>
        <taxon>Aspergillus</taxon>
        <taxon>Aspergillus subgen. Polypaecilum</taxon>
    </lineage>
</organism>
<dbReference type="Pfam" id="PF11951">
    <property type="entry name" value="Fungal_trans_2"/>
    <property type="match status" value="1"/>
</dbReference>
<dbReference type="InterPro" id="IPR021858">
    <property type="entry name" value="Fun_TF"/>
</dbReference>
<name>A0A3A3A6F4_9EURO</name>
<dbReference type="OrthoDB" id="4937900at2759"/>
<dbReference type="STRING" id="2070753.A0A3A3A6F4"/>
<protein>
    <submittedName>
        <fullName evidence="1">Uncharacterized protein</fullName>
    </submittedName>
</protein>